<keyword evidence="9" id="KW-1185">Reference proteome</keyword>
<dbReference type="GO" id="GO:0008270">
    <property type="term" value="F:zinc ion binding"/>
    <property type="evidence" value="ECO:0007669"/>
    <property type="project" value="UniProtKB-KW"/>
</dbReference>
<accession>A0A8T0ACE1</accession>
<evidence type="ECO:0000256" key="2">
    <source>
        <dbReference type="ARBA" id="ARBA00022771"/>
    </source>
</evidence>
<dbReference type="Proteomes" id="UP000606274">
    <property type="component" value="Unassembled WGS sequence"/>
</dbReference>
<evidence type="ECO:0000313" key="9">
    <source>
        <dbReference type="Proteomes" id="UP000606274"/>
    </source>
</evidence>
<keyword evidence="2 4" id="KW-0863">Zinc-finger</keyword>
<dbReference type="PANTHER" id="PTHR15727">
    <property type="entry name" value="RING FINGER PROTEIN 214"/>
    <property type="match status" value="1"/>
</dbReference>
<dbReference type="InterPro" id="IPR056870">
    <property type="entry name" value="TTC3/DZIP3/RBM44-like_helical"/>
</dbReference>
<keyword evidence="3" id="KW-0862">Zinc</keyword>
<feature type="coiled-coil region" evidence="5">
    <location>
        <begin position="78"/>
        <end position="253"/>
    </location>
</feature>
<dbReference type="PANTHER" id="PTHR15727:SF3">
    <property type="entry name" value="RING FINGER PROTEIN 214"/>
    <property type="match status" value="1"/>
</dbReference>
<dbReference type="SUPFAM" id="SSF57850">
    <property type="entry name" value="RING/U-box"/>
    <property type="match status" value="1"/>
</dbReference>
<sequence length="598" mass="67495">MDNDVVDLIYEEDPICFVPFYDVVDGFWYVPYLLEGGVALPEVALDNQEVNTMPVSAETSEQDAQTEEWTQEKGVNTNESWEHLMRVLVEQKDELTEECRSLEEQQVAEEAEYKSQVERLEKMRDDKRRQHRALIDKIESVQVKLELNSSKTTRKNFTAKVEELTAERDHKLEVKRRMIQELEEAEGKLKTLTEEQRNEKITCEQEIAALQQELERLSRQAEESNQAALKDEIAALESQRELAVSQVEDWMAEAKRYFKILRSDASPQSSRSRLEWEKNVEMVRNSLGKLQFVYNENLKQLHKGQQLDTLPKIPLPPLPHIPMIDLLNFTPYTTIHPPPPQSQFHPTHRTTPPPISTSNPAAPMSHTFEQYNPVPRLATPTPIRGPTLPYTYPSYTLPYTATPTVPVNAPVSLAAAVGPSHGAGQVSSGRNPVPQALPSHPQPAGKLDKLLEKLGTQFPQCTRTQIMAVLQQVKSERGTMAGMSIEDIKQQVEQRLVQNERPPPGPIAPPAGSRHTHRGPSPPLLSTRPPVHAPRPHVFPPRGPQAAPPVRKLCLMCQNHVEPGTQYNTNCAHALHKECISVWLQSSKNNSCPFCPTK</sequence>
<dbReference type="Pfam" id="PF13639">
    <property type="entry name" value="zf-RING_2"/>
    <property type="match status" value="1"/>
</dbReference>
<dbReference type="InterPro" id="IPR001841">
    <property type="entry name" value="Znf_RING"/>
</dbReference>
<evidence type="ECO:0000256" key="5">
    <source>
        <dbReference type="SAM" id="Coils"/>
    </source>
</evidence>
<protein>
    <recommendedName>
        <fullName evidence="7">RING-type domain-containing protein</fullName>
    </recommendedName>
</protein>
<evidence type="ECO:0000256" key="3">
    <source>
        <dbReference type="ARBA" id="ARBA00022833"/>
    </source>
</evidence>
<name>A0A8T0ACE1_SILME</name>
<feature type="region of interest" description="Disordered" evidence="6">
    <location>
        <begin position="499"/>
        <end position="545"/>
    </location>
</feature>
<organism evidence="8 9">
    <name type="scientific">Silurus meridionalis</name>
    <name type="common">Southern catfish</name>
    <name type="synonym">Silurus soldatovi meridionalis</name>
    <dbReference type="NCBI Taxonomy" id="175797"/>
    <lineage>
        <taxon>Eukaryota</taxon>
        <taxon>Metazoa</taxon>
        <taxon>Chordata</taxon>
        <taxon>Craniata</taxon>
        <taxon>Vertebrata</taxon>
        <taxon>Euteleostomi</taxon>
        <taxon>Actinopterygii</taxon>
        <taxon>Neopterygii</taxon>
        <taxon>Teleostei</taxon>
        <taxon>Ostariophysi</taxon>
        <taxon>Siluriformes</taxon>
        <taxon>Siluridae</taxon>
        <taxon>Silurus</taxon>
    </lineage>
</organism>
<keyword evidence="1" id="KW-0479">Metal-binding</keyword>
<evidence type="ECO:0000313" key="8">
    <source>
        <dbReference type="EMBL" id="KAF7688939.1"/>
    </source>
</evidence>
<dbReference type="InterPro" id="IPR013083">
    <property type="entry name" value="Znf_RING/FYVE/PHD"/>
</dbReference>
<evidence type="ECO:0000256" key="6">
    <source>
        <dbReference type="SAM" id="MobiDB-lite"/>
    </source>
</evidence>
<evidence type="ECO:0000256" key="4">
    <source>
        <dbReference type="PROSITE-ProRule" id="PRU00175"/>
    </source>
</evidence>
<gene>
    <name evidence="8" type="ORF">HF521_013746</name>
</gene>
<evidence type="ECO:0000259" key="7">
    <source>
        <dbReference type="PROSITE" id="PS50089"/>
    </source>
</evidence>
<feature type="compositionally biased region" description="Pro residues" evidence="6">
    <location>
        <begin position="531"/>
        <end position="545"/>
    </location>
</feature>
<comment type="caution">
    <text evidence="8">The sequence shown here is derived from an EMBL/GenBank/DDBJ whole genome shotgun (WGS) entry which is preliminary data.</text>
</comment>
<keyword evidence="5" id="KW-0175">Coiled coil</keyword>
<dbReference type="AlphaFoldDB" id="A0A8T0ACE1"/>
<dbReference type="Gene3D" id="3.30.40.10">
    <property type="entry name" value="Zinc/RING finger domain, C3HC4 (zinc finger)"/>
    <property type="match status" value="1"/>
</dbReference>
<reference evidence="8" key="1">
    <citation type="submission" date="2020-08" db="EMBL/GenBank/DDBJ databases">
        <title>Chromosome-level assembly of Southern catfish (Silurus meridionalis) provides insights into visual adaptation to the nocturnal and benthic lifestyles.</title>
        <authorList>
            <person name="Zhang Y."/>
            <person name="Wang D."/>
            <person name="Peng Z."/>
        </authorList>
    </citation>
    <scope>NUCLEOTIDE SEQUENCE</scope>
    <source>
        <strain evidence="8">SWU-2019-XX</strain>
        <tissue evidence="8">Muscle</tissue>
    </source>
</reference>
<dbReference type="GO" id="GO:0004842">
    <property type="term" value="F:ubiquitin-protein transferase activity"/>
    <property type="evidence" value="ECO:0007669"/>
    <property type="project" value="TreeGrafter"/>
</dbReference>
<dbReference type="EMBL" id="JABFDY010000025">
    <property type="protein sequence ID" value="KAF7688939.1"/>
    <property type="molecule type" value="Genomic_DNA"/>
</dbReference>
<proteinExistence type="predicted"/>
<dbReference type="PROSITE" id="PS50089">
    <property type="entry name" value="ZF_RING_2"/>
    <property type="match status" value="1"/>
</dbReference>
<dbReference type="OrthoDB" id="9834380at2759"/>
<evidence type="ECO:0000256" key="1">
    <source>
        <dbReference type="ARBA" id="ARBA00022723"/>
    </source>
</evidence>
<feature type="domain" description="RING-type" evidence="7">
    <location>
        <begin position="554"/>
        <end position="595"/>
    </location>
</feature>
<dbReference type="Pfam" id="PF24905">
    <property type="entry name" value="TTC3_9th"/>
    <property type="match status" value="1"/>
</dbReference>
<feature type="region of interest" description="Disordered" evidence="6">
    <location>
        <begin position="422"/>
        <end position="441"/>
    </location>
</feature>